<organism evidence="2">
    <name type="scientific">Pseudo-nitzschia delicatissima</name>
    <dbReference type="NCBI Taxonomy" id="44447"/>
    <lineage>
        <taxon>Eukaryota</taxon>
        <taxon>Sar</taxon>
        <taxon>Stramenopiles</taxon>
        <taxon>Ochrophyta</taxon>
        <taxon>Bacillariophyta</taxon>
        <taxon>Bacillariophyceae</taxon>
        <taxon>Bacillariophycidae</taxon>
        <taxon>Bacillariales</taxon>
        <taxon>Bacillariaceae</taxon>
        <taxon>Pseudo-nitzschia</taxon>
    </lineage>
</organism>
<feature type="region of interest" description="Disordered" evidence="1">
    <location>
        <begin position="1"/>
        <end position="38"/>
    </location>
</feature>
<protein>
    <submittedName>
        <fullName evidence="2">Uncharacterized protein</fullName>
    </submittedName>
</protein>
<reference evidence="2" key="1">
    <citation type="submission" date="2021-01" db="EMBL/GenBank/DDBJ databases">
        <authorList>
            <person name="Corre E."/>
            <person name="Pelletier E."/>
            <person name="Niang G."/>
            <person name="Scheremetjew M."/>
            <person name="Finn R."/>
            <person name="Kale V."/>
            <person name="Holt S."/>
            <person name="Cochrane G."/>
            <person name="Meng A."/>
            <person name="Brown T."/>
            <person name="Cohen L."/>
        </authorList>
    </citation>
    <scope>NUCLEOTIDE SEQUENCE</scope>
    <source>
        <strain evidence="2">B596</strain>
    </source>
</reference>
<name>A0A7S0TCV9_9STRA</name>
<dbReference type="EMBL" id="HBFG01000343">
    <property type="protein sequence ID" value="CAD8728456.1"/>
    <property type="molecule type" value="Transcribed_RNA"/>
</dbReference>
<evidence type="ECO:0000256" key="1">
    <source>
        <dbReference type="SAM" id="MobiDB-lite"/>
    </source>
</evidence>
<accession>A0A7S0TCV9</accession>
<proteinExistence type="predicted"/>
<gene>
    <name evidence="2" type="ORF">PDEL0327_LOCUS247</name>
</gene>
<evidence type="ECO:0000313" key="2">
    <source>
        <dbReference type="EMBL" id="CAD8728456.1"/>
    </source>
</evidence>
<dbReference type="AlphaFoldDB" id="A0A7S0TCV9"/>
<sequence length="237" mass="25660">MSEENEESQPRASVTFAVDPDTSNSTPPKSKRRSSMRGSLRSSFFRLKDLVFRRNDGEAGADIATLRGSHGPDFEGNATINRGGGIGLSCGCFGGDDKSEKIILIKGAYCFVFADESDQAPKYAIALAHMKAKIQAPSHGVHHVTIEGSLGDVEWELGFADKETAKKFADAFRKQAAIGEADKVRERLGHGKLVNKRSSVKYAESIAQMKLGDAPEKKDNNLLEDVNRGVDPLMAAC</sequence>